<protein>
    <recommendedName>
        <fullName evidence="1">(S)-ureidoglycine aminohydrolase cupin domain-containing protein</fullName>
    </recommendedName>
</protein>
<dbReference type="PANTHER" id="PTHR40943:SF1">
    <property type="entry name" value="CYTOPLASMIC PROTEIN"/>
    <property type="match status" value="1"/>
</dbReference>
<dbReference type="RefSeq" id="WP_076956881.1">
    <property type="nucleotide sequence ID" value="NZ_MLCO01000066.1"/>
</dbReference>
<dbReference type="InterPro" id="IPR014710">
    <property type="entry name" value="RmlC-like_jellyroll"/>
</dbReference>
<gene>
    <name evidence="2" type="ORF">BKE38_08280</name>
</gene>
<name>A0A1V2H5E5_9PROT</name>
<organism evidence="2 3">
    <name type="scientific">Teichococcus deserti</name>
    <dbReference type="NCBI Taxonomy" id="1817963"/>
    <lineage>
        <taxon>Bacteria</taxon>
        <taxon>Pseudomonadati</taxon>
        <taxon>Pseudomonadota</taxon>
        <taxon>Alphaproteobacteria</taxon>
        <taxon>Acetobacterales</taxon>
        <taxon>Roseomonadaceae</taxon>
        <taxon>Roseomonas</taxon>
    </lineage>
</organism>
<evidence type="ECO:0000313" key="2">
    <source>
        <dbReference type="EMBL" id="ONG55777.1"/>
    </source>
</evidence>
<dbReference type="Gene3D" id="2.60.120.10">
    <property type="entry name" value="Jelly Rolls"/>
    <property type="match status" value="2"/>
</dbReference>
<accession>A0A1V2H5E5</accession>
<comment type="caution">
    <text evidence="2">The sequence shown here is derived from an EMBL/GenBank/DDBJ whole genome shotgun (WGS) entry which is preliminary data.</text>
</comment>
<evidence type="ECO:0000313" key="3">
    <source>
        <dbReference type="Proteomes" id="UP000188879"/>
    </source>
</evidence>
<dbReference type="PANTHER" id="PTHR40943">
    <property type="entry name" value="CYTOPLASMIC PROTEIN-RELATED"/>
    <property type="match status" value="1"/>
</dbReference>
<evidence type="ECO:0000259" key="1">
    <source>
        <dbReference type="Pfam" id="PF05899"/>
    </source>
</evidence>
<dbReference type="Pfam" id="PF05899">
    <property type="entry name" value="Cupin_3"/>
    <property type="match status" value="1"/>
</dbReference>
<dbReference type="InterPro" id="IPR011051">
    <property type="entry name" value="RmlC_Cupin_sf"/>
</dbReference>
<dbReference type="Proteomes" id="UP000188879">
    <property type="component" value="Unassembled WGS sequence"/>
</dbReference>
<dbReference type="InterPro" id="IPR008579">
    <property type="entry name" value="UGlyAH_Cupin_dom"/>
</dbReference>
<dbReference type="AlphaFoldDB" id="A0A1V2H5E5"/>
<proteinExistence type="predicted"/>
<dbReference type="EMBL" id="MLCO01000066">
    <property type="protein sequence ID" value="ONG55777.1"/>
    <property type="molecule type" value="Genomic_DNA"/>
</dbReference>
<reference evidence="2 3" key="1">
    <citation type="submission" date="2016-10" db="EMBL/GenBank/DDBJ databases">
        <title>Draft Genome sequence of Roseomonas sp. strain M3.</title>
        <authorList>
            <person name="Subhash Y."/>
            <person name="Lee S."/>
        </authorList>
    </citation>
    <scope>NUCLEOTIDE SEQUENCE [LARGE SCALE GENOMIC DNA]</scope>
    <source>
        <strain evidence="2 3">M3</strain>
    </source>
</reference>
<keyword evidence="3" id="KW-1185">Reference proteome</keyword>
<feature type="domain" description="(S)-ureidoglycine aminohydrolase cupin" evidence="1">
    <location>
        <begin position="163"/>
        <end position="234"/>
    </location>
</feature>
<sequence length="240" mass="25020">MSASLTTSLLDFRQPARAGASLAALDWLPGAGLAEGRMLRDQPEHGYAVAEAELSAFAGTVPPLGKHVFLLVQAGAVTVGSETVEAGETIVLPRGFAGAWDNAAGTRLVVMSYVGEAPGEGAAPAPVRPDLTSPLEPCGGPSAALLTTTAPRCAKRMSFEDSTEQFEIGVWGSTPYARKPNAFGHDELMFLLEGAVTITDPDGIASTFRAGEGFLIPRGTPCAWENTVPVKKVFVCFSEA</sequence>
<dbReference type="SUPFAM" id="SSF51182">
    <property type="entry name" value="RmlC-like cupins"/>
    <property type="match status" value="2"/>
</dbReference>